<protein>
    <submittedName>
        <fullName evidence="1">Uncharacterized protein</fullName>
    </submittedName>
</protein>
<name>A1ZHH1_MICM2</name>
<organism evidence="1 2">
    <name type="scientific">Microscilla marina ATCC 23134</name>
    <dbReference type="NCBI Taxonomy" id="313606"/>
    <lineage>
        <taxon>Bacteria</taxon>
        <taxon>Pseudomonadati</taxon>
        <taxon>Bacteroidota</taxon>
        <taxon>Cytophagia</taxon>
        <taxon>Cytophagales</taxon>
        <taxon>Microscillaceae</taxon>
        <taxon>Microscilla</taxon>
    </lineage>
</organism>
<proteinExistence type="predicted"/>
<reference evidence="1 2" key="1">
    <citation type="submission" date="2007-01" db="EMBL/GenBank/DDBJ databases">
        <authorList>
            <person name="Haygood M."/>
            <person name="Podell S."/>
            <person name="Anderson C."/>
            <person name="Hopkinson B."/>
            <person name="Roe K."/>
            <person name="Barbeau K."/>
            <person name="Gaasterland T."/>
            <person name="Ferriera S."/>
            <person name="Johnson J."/>
            <person name="Kravitz S."/>
            <person name="Beeson K."/>
            <person name="Sutton G."/>
            <person name="Rogers Y.-H."/>
            <person name="Friedman R."/>
            <person name="Frazier M."/>
            <person name="Venter J.C."/>
        </authorList>
    </citation>
    <scope>NUCLEOTIDE SEQUENCE [LARGE SCALE GENOMIC DNA]</scope>
    <source>
        <strain evidence="1 2">ATCC 23134</strain>
    </source>
</reference>
<dbReference type="Proteomes" id="UP000004095">
    <property type="component" value="Unassembled WGS sequence"/>
</dbReference>
<gene>
    <name evidence="1" type="ORF">M23134_05310</name>
</gene>
<comment type="caution">
    <text evidence="1">The sequence shown here is derived from an EMBL/GenBank/DDBJ whole genome shotgun (WGS) entry which is preliminary data.</text>
</comment>
<accession>A1ZHH1</accession>
<evidence type="ECO:0000313" key="1">
    <source>
        <dbReference type="EMBL" id="EAY29977.1"/>
    </source>
</evidence>
<sequence>MPIWHTALFGIGFEHSHFNQKNTLPGIWAQAQKKCVVVW</sequence>
<dbReference type="AlphaFoldDB" id="A1ZHH1"/>
<dbReference type="EMBL" id="AAWS01000008">
    <property type="protein sequence ID" value="EAY29977.1"/>
    <property type="molecule type" value="Genomic_DNA"/>
</dbReference>
<keyword evidence="2" id="KW-1185">Reference proteome</keyword>
<evidence type="ECO:0000313" key="2">
    <source>
        <dbReference type="Proteomes" id="UP000004095"/>
    </source>
</evidence>